<evidence type="ECO:0000313" key="2">
    <source>
        <dbReference type="Proteomes" id="UP000011885"/>
    </source>
</evidence>
<sequence>MWSIPFHHRANALKFARDFEFYTDHSDRSRTAKQLFVQKLMERNERSLSVGHRKAPSASLALD</sequence>
<protein>
    <submittedName>
        <fullName evidence="1">Uncharacterized protein</fullName>
    </submittedName>
</protein>
<dbReference type="PATRIC" id="fig|1263870.3.peg.7044"/>
<evidence type="ECO:0000313" key="1">
    <source>
        <dbReference type="EMBL" id="EMI51907.1"/>
    </source>
</evidence>
<dbReference type="AlphaFoldDB" id="M5TRU3"/>
<comment type="caution">
    <text evidence="1">The sequence shown here is derived from an EMBL/GenBank/DDBJ whole genome shotgun (WGS) entry which is preliminary data.</text>
</comment>
<organism evidence="1 2">
    <name type="scientific">Rhodopirellula sallentina SM41</name>
    <dbReference type="NCBI Taxonomy" id="1263870"/>
    <lineage>
        <taxon>Bacteria</taxon>
        <taxon>Pseudomonadati</taxon>
        <taxon>Planctomycetota</taxon>
        <taxon>Planctomycetia</taxon>
        <taxon>Pirellulales</taxon>
        <taxon>Pirellulaceae</taxon>
        <taxon>Rhodopirellula</taxon>
    </lineage>
</organism>
<dbReference type="Proteomes" id="UP000011885">
    <property type="component" value="Unassembled WGS sequence"/>
</dbReference>
<name>M5TRU3_9BACT</name>
<gene>
    <name evidence="1" type="ORF">RSSM_06639</name>
</gene>
<dbReference type="EMBL" id="ANOH01000466">
    <property type="protein sequence ID" value="EMI51907.1"/>
    <property type="molecule type" value="Genomic_DNA"/>
</dbReference>
<keyword evidence="2" id="KW-1185">Reference proteome</keyword>
<reference evidence="1 2" key="1">
    <citation type="journal article" date="2013" name="Mar. Genomics">
        <title>Expression of sulfatases in Rhodopirellula baltica and the diversity of sulfatases in the genus Rhodopirellula.</title>
        <authorList>
            <person name="Wegner C.E."/>
            <person name="Richter-Heitmann T."/>
            <person name="Klindworth A."/>
            <person name="Klockow C."/>
            <person name="Richter M."/>
            <person name="Achstetter T."/>
            <person name="Glockner F.O."/>
            <person name="Harder J."/>
        </authorList>
    </citation>
    <scope>NUCLEOTIDE SEQUENCE [LARGE SCALE GENOMIC DNA]</scope>
    <source>
        <strain evidence="1 2">SM41</strain>
    </source>
</reference>
<proteinExistence type="predicted"/>
<accession>M5TRU3</accession>